<feature type="domain" description="LysM" evidence="3">
    <location>
        <begin position="849"/>
        <end position="895"/>
    </location>
</feature>
<dbReference type="InterPro" id="IPR052210">
    <property type="entry name" value="LysM1-like"/>
</dbReference>
<dbReference type="EMBL" id="NHYE01001247">
    <property type="protein sequence ID" value="PPQ97466.1"/>
    <property type="molecule type" value="Genomic_DNA"/>
</dbReference>
<dbReference type="Pfam" id="PF01476">
    <property type="entry name" value="LysM"/>
    <property type="match status" value="8"/>
</dbReference>
<dbReference type="CDD" id="cd00118">
    <property type="entry name" value="LysM"/>
    <property type="match status" value="7"/>
</dbReference>
<dbReference type="PROSITE" id="PS51782">
    <property type="entry name" value="LYSM"/>
    <property type="match status" value="8"/>
</dbReference>
<dbReference type="InterPro" id="IPR018392">
    <property type="entry name" value="LysM"/>
</dbReference>
<feature type="domain" description="LysM" evidence="3">
    <location>
        <begin position="559"/>
        <end position="604"/>
    </location>
</feature>
<comment type="caution">
    <text evidence="4">The sequence shown here is derived from an EMBL/GenBank/DDBJ whole genome shotgun (WGS) entry which is preliminary data.</text>
</comment>
<evidence type="ECO:0000256" key="1">
    <source>
        <dbReference type="ARBA" id="ARBA00022669"/>
    </source>
</evidence>
<protein>
    <recommendedName>
        <fullName evidence="3">LysM domain-containing protein</fullName>
    </recommendedName>
</protein>
<feature type="domain" description="LysM" evidence="3">
    <location>
        <begin position="707"/>
        <end position="753"/>
    </location>
</feature>
<organism evidence="4 5">
    <name type="scientific">Gymnopilus dilepis</name>
    <dbReference type="NCBI Taxonomy" id="231916"/>
    <lineage>
        <taxon>Eukaryota</taxon>
        <taxon>Fungi</taxon>
        <taxon>Dikarya</taxon>
        <taxon>Basidiomycota</taxon>
        <taxon>Agaricomycotina</taxon>
        <taxon>Agaricomycetes</taxon>
        <taxon>Agaricomycetidae</taxon>
        <taxon>Agaricales</taxon>
        <taxon>Agaricineae</taxon>
        <taxon>Hymenogastraceae</taxon>
        <taxon>Gymnopilus</taxon>
    </lineage>
</organism>
<accession>A0A409Y345</accession>
<dbReference type="PANTHER" id="PTHR34997:SF1">
    <property type="entry name" value="PEPTIDOGLYCAN-BINDING LYSIN DOMAIN"/>
    <property type="match status" value="1"/>
</dbReference>
<sequence length="1023" mass="107088">MSIGAMAGLTRQCSLPRLFVSFLLFSAVTGLSDFQRKLKGKESAHNDAFHASLLKQLADSRSNSTTSDKSLPASHLALDLEAPTSFATFATNATDSLQIYTSDSLPTNPAPPSACATAMTATIPCNSTITLMALSPYLFDEDLSLVCTNDCLVGLESYRAGVVSACGNYMITDSSNNTYAPTLALDYVSGPYTVQCLKDPTSGDFCGPIVQSYNSTNGLLSLPTNELCTYCTLETLNATLSNPTSYSIALADLLSSAIGMCGANFDNYNVTTAPGDQVVVSVPFGVNSTSAPTVDCTVTGRNVTTSQVTTCAAVAAQYSVSEYDVFSSNPSLSADCTIASGTVLCVPQQCNTYTIAVNDTCQSVAQLAGKVPGTDLNVTASQIQSFNLDLGTYCQLMPLRVGKTICLSPNGGWPSVGATSQGNPSATPTTVAPVPSPTVSGTTSACGRYYLVQDGDICQTVCLTNYITFSDFLILNPEVDANCTNLWLGYYYCVAPYPPLSTVTSAPLPTTNYTSATVISYPLPTANYTITYTTSSVTAAGVSAPTNIADGTRSVACGGYYDIQAGDTLDSVATLVGVNASLLATWNLELSSGSLPAVGSAICILFPEGNYTLPPAPRPTNVYTNATSACAQYYTVVAGDGCGSIETQFALTNSQFDQLNPGLASDCTNLILGLAYCVLPTVPFSPSNSTGPPDNVAPGTITDGCTEYYTIMSGDTCSVMEDNFNITLTDITTWNPEINSQCSNLQLGLAYCVAFNVSTSTGPPSNVAPGTITDGCTAYYTVMSGDTCSVMESKYNITLTDITTWNPEINNQCSNLQLGLAYCVASNASTSTGPPSNVAPGTITDGCLSYYTVMSGDSCSVMESKFNITLTDITTWNPEINSQCTNLQLGLAYCVAFTSSTGPSGNNPPANLATGSFNNCTSYYTIVSGDNCPAIETTFKIAASDFFRWNPEVSFDCSNILVGEAYCVGGGGNACQKIYVVQSGDFCFAITQSQDITQQQLDALNPFLDANCDLSVGESLCVG</sequence>
<feature type="domain" description="LysM" evidence="3">
    <location>
        <begin position="778"/>
        <end position="824"/>
    </location>
</feature>
<keyword evidence="5" id="KW-1185">Reference proteome</keyword>
<dbReference type="STRING" id="231916.A0A409Y345"/>
<dbReference type="SUPFAM" id="SSF54106">
    <property type="entry name" value="LysM domain"/>
    <property type="match status" value="6"/>
</dbReference>
<feature type="domain" description="LysM" evidence="3">
    <location>
        <begin position="448"/>
        <end position="494"/>
    </location>
</feature>
<dbReference type="Gene3D" id="3.10.350.10">
    <property type="entry name" value="LysM domain"/>
    <property type="match status" value="9"/>
</dbReference>
<dbReference type="Proteomes" id="UP000284706">
    <property type="component" value="Unassembled WGS sequence"/>
</dbReference>
<proteinExistence type="predicted"/>
<dbReference type="InterPro" id="IPR036779">
    <property type="entry name" value="LysM_dom_sf"/>
</dbReference>
<dbReference type="PANTHER" id="PTHR34997">
    <property type="entry name" value="AM15"/>
    <property type="match status" value="1"/>
</dbReference>
<dbReference type="InParanoid" id="A0A409Y345"/>
<feature type="domain" description="LysM" evidence="3">
    <location>
        <begin position="922"/>
        <end position="968"/>
    </location>
</feature>
<evidence type="ECO:0000313" key="4">
    <source>
        <dbReference type="EMBL" id="PPQ97466.1"/>
    </source>
</evidence>
<feature type="domain" description="LysM" evidence="3">
    <location>
        <begin position="977"/>
        <end position="1022"/>
    </location>
</feature>
<feature type="domain" description="LysM" evidence="3">
    <location>
        <begin position="632"/>
        <end position="678"/>
    </location>
</feature>
<gene>
    <name evidence="4" type="ORF">CVT26_002814</name>
</gene>
<evidence type="ECO:0000259" key="3">
    <source>
        <dbReference type="PROSITE" id="PS51782"/>
    </source>
</evidence>
<keyword evidence="1" id="KW-0147">Chitin-binding</keyword>
<dbReference type="GO" id="GO:0008061">
    <property type="term" value="F:chitin binding"/>
    <property type="evidence" value="ECO:0007669"/>
    <property type="project" value="UniProtKB-KW"/>
</dbReference>
<name>A0A409Y345_9AGAR</name>
<keyword evidence="2" id="KW-0843">Virulence</keyword>
<dbReference type="AlphaFoldDB" id="A0A409Y345"/>
<evidence type="ECO:0000256" key="2">
    <source>
        <dbReference type="ARBA" id="ARBA00023026"/>
    </source>
</evidence>
<evidence type="ECO:0000313" key="5">
    <source>
        <dbReference type="Proteomes" id="UP000284706"/>
    </source>
</evidence>
<reference evidence="4 5" key="1">
    <citation type="journal article" date="2018" name="Evol. Lett.">
        <title>Horizontal gene cluster transfer increased hallucinogenic mushroom diversity.</title>
        <authorList>
            <person name="Reynolds H.T."/>
            <person name="Vijayakumar V."/>
            <person name="Gluck-Thaler E."/>
            <person name="Korotkin H.B."/>
            <person name="Matheny P.B."/>
            <person name="Slot J.C."/>
        </authorList>
    </citation>
    <scope>NUCLEOTIDE SEQUENCE [LARGE SCALE GENOMIC DNA]</scope>
    <source>
        <strain evidence="4 5">SRW20</strain>
    </source>
</reference>
<dbReference type="SMART" id="SM00257">
    <property type="entry name" value="LysM"/>
    <property type="match status" value="9"/>
</dbReference>
<dbReference type="OrthoDB" id="5985073at2759"/>